<dbReference type="InterPro" id="IPR015955">
    <property type="entry name" value="Lactate_DH/Glyco_Ohase_4_C"/>
</dbReference>
<dbReference type="VEuPathDB" id="FungiDB:BO82DRAFT_417943"/>
<evidence type="ECO:0000256" key="5">
    <source>
        <dbReference type="ARBA" id="ARBA00023002"/>
    </source>
</evidence>
<dbReference type="Pfam" id="PF00056">
    <property type="entry name" value="Ldh_1_N"/>
    <property type="match status" value="1"/>
</dbReference>
<keyword evidence="11" id="KW-1185">Reference proteome</keyword>
<feature type="domain" description="Lactate/malate dehydrogenase C-terminal" evidence="9">
    <location>
        <begin position="57"/>
        <end position="217"/>
    </location>
</feature>
<dbReference type="SUPFAM" id="SSF56327">
    <property type="entry name" value="LDH C-terminal domain-like"/>
    <property type="match status" value="1"/>
</dbReference>
<dbReference type="PANTHER" id="PTHR11540:SF16">
    <property type="entry name" value="MALATE DEHYDROGENASE, MITOCHONDRIAL"/>
    <property type="match status" value="1"/>
</dbReference>
<dbReference type="EMBL" id="KZ821711">
    <property type="protein sequence ID" value="PYH80286.1"/>
    <property type="molecule type" value="Genomic_DNA"/>
</dbReference>
<dbReference type="RefSeq" id="XP_025490486.1">
    <property type="nucleotide sequence ID" value="XM_025640050.1"/>
</dbReference>
<name>A0A319C2R0_9EURO</name>
<evidence type="ECO:0000313" key="11">
    <source>
        <dbReference type="Proteomes" id="UP000248340"/>
    </source>
</evidence>
<keyword evidence="6" id="KW-0520">NAD</keyword>
<evidence type="ECO:0000256" key="7">
    <source>
        <dbReference type="RuleBase" id="RU003369"/>
    </source>
</evidence>
<protein>
    <recommendedName>
        <fullName evidence="3">malate dehydrogenase</fullName>
        <ecNumber evidence="3">1.1.1.37</ecNumber>
    </recommendedName>
</protein>
<dbReference type="InterPro" id="IPR022383">
    <property type="entry name" value="Lactate/malate_DH_C"/>
</dbReference>
<proteinExistence type="inferred from homology"/>
<evidence type="ECO:0000259" key="9">
    <source>
        <dbReference type="Pfam" id="PF02866"/>
    </source>
</evidence>
<evidence type="ECO:0000256" key="6">
    <source>
        <dbReference type="ARBA" id="ARBA00023027"/>
    </source>
</evidence>
<dbReference type="InterPro" id="IPR036291">
    <property type="entry name" value="NAD(P)-bd_dom_sf"/>
</dbReference>
<dbReference type="InterPro" id="IPR001236">
    <property type="entry name" value="Lactate/malate_DH_N"/>
</dbReference>
<accession>A0A319C2R0</accession>
<dbReference type="GO" id="GO:0006099">
    <property type="term" value="P:tricarboxylic acid cycle"/>
    <property type="evidence" value="ECO:0007669"/>
    <property type="project" value="UniProtKB-KW"/>
</dbReference>
<evidence type="ECO:0000259" key="8">
    <source>
        <dbReference type="Pfam" id="PF00056"/>
    </source>
</evidence>
<dbReference type="EC" id="1.1.1.37" evidence="3"/>
<keyword evidence="4" id="KW-0816">Tricarboxylic acid cycle</keyword>
<evidence type="ECO:0000256" key="1">
    <source>
        <dbReference type="ARBA" id="ARBA00008824"/>
    </source>
</evidence>
<dbReference type="Proteomes" id="UP000248340">
    <property type="component" value="Unassembled WGS sequence"/>
</dbReference>
<dbReference type="OrthoDB" id="4069699at2759"/>
<dbReference type="PANTHER" id="PTHR11540">
    <property type="entry name" value="MALATE AND LACTATE DEHYDROGENASE"/>
    <property type="match status" value="1"/>
</dbReference>
<dbReference type="AlphaFoldDB" id="A0A319C2R0"/>
<evidence type="ECO:0000256" key="2">
    <source>
        <dbReference type="ARBA" id="ARBA00011738"/>
    </source>
</evidence>
<reference evidence="10 11" key="1">
    <citation type="submission" date="2016-12" db="EMBL/GenBank/DDBJ databases">
        <title>The genomes of Aspergillus section Nigri reveals drivers in fungal speciation.</title>
        <authorList>
            <consortium name="DOE Joint Genome Institute"/>
            <person name="Vesth T.C."/>
            <person name="Nybo J."/>
            <person name="Theobald S."/>
            <person name="Brandl J."/>
            <person name="Frisvad J.C."/>
            <person name="Nielsen K.F."/>
            <person name="Lyhne E.K."/>
            <person name="Kogle M.E."/>
            <person name="Kuo A."/>
            <person name="Riley R."/>
            <person name="Clum A."/>
            <person name="Nolan M."/>
            <person name="Lipzen A."/>
            <person name="Salamov A."/>
            <person name="Henrissat B."/>
            <person name="Wiebenga A."/>
            <person name="De Vries R.P."/>
            <person name="Grigoriev I.V."/>
            <person name="Mortensen U.H."/>
            <person name="Andersen M.R."/>
            <person name="Baker S.E."/>
        </authorList>
    </citation>
    <scope>NUCLEOTIDE SEQUENCE [LARGE SCALE GENOMIC DNA]</scope>
    <source>
        <strain evidence="10 11">CBS 121591</strain>
    </source>
</reference>
<dbReference type="Pfam" id="PF02866">
    <property type="entry name" value="Ldh_1_C"/>
    <property type="match status" value="1"/>
</dbReference>
<dbReference type="GO" id="GO:0005829">
    <property type="term" value="C:cytosol"/>
    <property type="evidence" value="ECO:0007669"/>
    <property type="project" value="TreeGrafter"/>
</dbReference>
<organism evidence="10 11">
    <name type="scientific">Aspergillus uvarum CBS 121591</name>
    <dbReference type="NCBI Taxonomy" id="1448315"/>
    <lineage>
        <taxon>Eukaryota</taxon>
        <taxon>Fungi</taxon>
        <taxon>Dikarya</taxon>
        <taxon>Ascomycota</taxon>
        <taxon>Pezizomycotina</taxon>
        <taxon>Eurotiomycetes</taxon>
        <taxon>Eurotiomycetidae</taxon>
        <taxon>Eurotiales</taxon>
        <taxon>Aspergillaceae</taxon>
        <taxon>Aspergillus</taxon>
        <taxon>Aspergillus subgen. Circumdati</taxon>
    </lineage>
</organism>
<gene>
    <name evidence="10" type="ORF">BO82DRAFT_417943</name>
</gene>
<feature type="domain" description="Lactate/malate dehydrogenase N-terminal" evidence="8">
    <location>
        <begin position="2"/>
        <end position="54"/>
    </location>
</feature>
<evidence type="ECO:0000313" key="10">
    <source>
        <dbReference type="EMBL" id="PYH80286.1"/>
    </source>
</evidence>
<comment type="similarity">
    <text evidence="1">Belongs to the LDH/MDH superfamily. MDH type 1 family.</text>
</comment>
<dbReference type="GO" id="GO:0030060">
    <property type="term" value="F:L-malate dehydrogenase (NAD+) activity"/>
    <property type="evidence" value="ECO:0007669"/>
    <property type="project" value="UniProtKB-EC"/>
</dbReference>
<evidence type="ECO:0000256" key="4">
    <source>
        <dbReference type="ARBA" id="ARBA00022532"/>
    </source>
</evidence>
<comment type="subunit">
    <text evidence="2">Homodimer.</text>
</comment>
<dbReference type="Gene3D" id="3.90.110.10">
    <property type="entry name" value="Lactate dehydrogenase/glycoside hydrolase, family 4, C-terminal"/>
    <property type="match status" value="1"/>
</dbReference>
<dbReference type="FunFam" id="3.90.110.10:FF:000009">
    <property type="entry name" value="Malate dehydrogenase"/>
    <property type="match status" value="1"/>
</dbReference>
<dbReference type="SUPFAM" id="SSF51735">
    <property type="entry name" value="NAD(P)-binding Rossmann-fold domains"/>
    <property type="match status" value="1"/>
</dbReference>
<sequence length="219" mass="23265">MVKLALIGAAGQIGTPLSLLCKASDLFDEIALYDLVHVPVAAATLQQAGGSAFAAQALKDDMDPTRLRVIVVGGYSGATIVPLYSQAQPPIHADEKPLARLVHRVQFGSDEIVTSKQGAGSAPTCMAYAGFRFVQSVLAGLRGEDVTEDAFVYLPGIDGGREMAEELGVEYFAVRTVLGRDGAIRILAVGNVNEKEKEMLEVAVRELWTNIATGLAFMD</sequence>
<keyword evidence="5 7" id="KW-0560">Oxidoreductase</keyword>
<dbReference type="STRING" id="1448315.A0A319C2R0"/>
<dbReference type="GeneID" id="37142792"/>
<evidence type="ECO:0000256" key="3">
    <source>
        <dbReference type="ARBA" id="ARBA00012995"/>
    </source>
</evidence>